<evidence type="ECO:0008006" key="11">
    <source>
        <dbReference type="Google" id="ProtNLM"/>
    </source>
</evidence>
<dbReference type="AlphaFoldDB" id="A0A381Q8D2"/>
<dbReference type="NCBIfam" id="TIGR01411">
    <property type="entry name" value="tatAE"/>
    <property type="match status" value="1"/>
</dbReference>
<accession>A0A381Q8D2</accession>
<dbReference type="GO" id="GO:0043953">
    <property type="term" value="P:protein transport by the Tat complex"/>
    <property type="evidence" value="ECO:0007669"/>
    <property type="project" value="InterPro"/>
</dbReference>
<evidence type="ECO:0000256" key="2">
    <source>
        <dbReference type="ARBA" id="ARBA00022448"/>
    </source>
</evidence>
<keyword evidence="3" id="KW-1003">Cell membrane</keyword>
<dbReference type="Pfam" id="PF02416">
    <property type="entry name" value="TatA_B_E"/>
    <property type="match status" value="1"/>
</dbReference>
<evidence type="ECO:0000256" key="4">
    <source>
        <dbReference type="ARBA" id="ARBA00022692"/>
    </source>
</evidence>
<keyword evidence="2" id="KW-0813">Transport</keyword>
<dbReference type="HAMAP" id="MF_00236">
    <property type="entry name" value="TatA_E"/>
    <property type="match status" value="1"/>
</dbReference>
<dbReference type="InterPro" id="IPR006312">
    <property type="entry name" value="TatA/E"/>
</dbReference>
<evidence type="ECO:0000256" key="5">
    <source>
        <dbReference type="ARBA" id="ARBA00022927"/>
    </source>
</evidence>
<dbReference type="PANTHER" id="PTHR42982">
    <property type="entry name" value="SEC-INDEPENDENT PROTEIN TRANSLOCASE PROTEIN TATA"/>
    <property type="match status" value="1"/>
</dbReference>
<gene>
    <name evidence="10" type="ORF">METZ01_LOCUS28449</name>
</gene>
<name>A0A381Q8D2_9ZZZZ</name>
<reference evidence="10" key="1">
    <citation type="submission" date="2018-05" db="EMBL/GenBank/DDBJ databases">
        <authorList>
            <person name="Lanie J.A."/>
            <person name="Ng W.-L."/>
            <person name="Kazmierczak K.M."/>
            <person name="Andrzejewski T.M."/>
            <person name="Davidsen T.M."/>
            <person name="Wayne K.J."/>
            <person name="Tettelin H."/>
            <person name="Glass J.I."/>
            <person name="Rusch D."/>
            <person name="Podicherti R."/>
            <person name="Tsui H.-C.T."/>
            <person name="Winkler M.E."/>
        </authorList>
    </citation>
    <scope>NUCLEOTIDE SEQUENCE</scope>
</reference>
<dbReference type="EMBL" id="UINC01001251">
    <property type="protein sequence ID" value="SUZ75595.1"/>
    <property type="molecule type" value="Genomic_DNA"/>
</dbReference>
<evidence type="ECO:0000256" key="1">
    <source>
        <dbReference type="ARBA" id="ARBA00004162"/>
    </source>
</evidence>
<evidence type="ECO:0000313" key="10">
    <source>
        <dbReference type="EMBL" id="SUZ75595.1"/>
    </source>
</evidence>
<dbReference type="InterPro" id="IPR003369">
    <property type="entry name" value="TatA/B/E"/>
</dbReference>
<evidence type="ECO:0000256" key="6">
    <source>
        <dbReference type="ARBA" id="ARBA00022989"/>
    </source>
</evidence>
<comment type="subcellular location">
    <subcellularLocation>
        <location evidence="1">Cell membrane</location>
        <topology evidence="1">Single-pass membrane protein</topology>
    </subcellularLocation>
</comment>
<evidence type="ECO:0000256" key="3">
    <source>
        <dbReference type="ARBA" id="ARBA00022475"/>
    </source>
</evidence>
<evidence type="ECO:0000256" key="7">
    <source>
        <dbReference type="ARBA" id="ARBA00023010"/>
    </source>
</evidence>
<evidence type="ECO:0000256" key="8">
    <source>
        <dbReference type="ARBA" id="ARBA00023136"/>
    </source>
</evidence>
<keyword evidence="8 9" id="KW-0472">Membrane</keyword>
<dbReference type="GO" id="GO:0005886">
    <property type="term" value="C:plasma membrane"/>
    <property type="evidence" value="ECO:0007669"/>
    <property type="project" value="UniProtKB-SubCell"/>
</dbReference>
<feature type="transmembrane region" description="Helical" evidence="9">
    <location>
        <begin position="6"/>
        <end position="23"/>
    </location>
</feature>
<keyword evidence="7" id="KW-0811">Translocation</keyword>
<dbReference type="Gene3D" id="1.20.5.3310">
    <property type="match status" value="1"/>
</dbReference>
<sequence length="54" mass="5964">MPFGIGLPELLVIFFILVLIFGAKRLSGLGRGMGQAIRGFKEEVKEPDDQKSED</sequence>
<evidence type="ECO:0000256" key="9">
    <source>
        <dbReference type="SAM" id="Phobius"/>
    </source>
</evidence>
<proteinExistence type="inferred from homology"/>
<dbReference type="PANTHER" id="PTHR42982:SF1">
    <property type="entry name" value="SEC-INDEPENDENT PROTEIN TRANSLOCASE PROTEIN TATA"/>
    <property type="match status" value="1"/>
</dbReference>
<keyword evidence="6 9" id="KW-1133">Transmembrane helix</keyword>
<protein>
    <recommendedName>
        <fullName evidence="11">Sec-independent protein translocase protein TatA</fullName>
    </recommendedName>
</protein>
<organism evidence="10">
    <name type="scientific">marine metagenome</name>
    <dbReference type="NCBI Taxonomy" id="408172"/>
    <lineage>
        <taxon>unclassified sequences</taxon>
        <taxon>metagenomes</taxon>
        <taxon>ecological metagenomes</taxon>
    </lineage>
</organism>
<keyword evidence="5" id="KW-0653">Protein transport</keyword>
<keyword evidence="4 9" id="KW-0812">Transmembrane</keyword>